<dbReference type="RefSeq" id="WP_078921080.1">
    <property type="nucleotide sequence ID" value="NZ_FUYB01000002.1"/>
</dbReference>
<feature type="chain" id="PRO_5010519703" evidence="2">
    <location>
        <begin position="27"/>
        <end position="88"/>
    </location>
</feature>
<keyword evidence="4" id="KW-1185">Reference proteome</keyword>
<evidence type="ECO:0000256" key="1">
    <source>
        <dbReference type="SAM" id="MobiDB-lite"/>
    </source>
</evidence>
<gene>
    <name evidence="3" type="ORF">SAMN02745130_00595</name>
</gene>
<protein>
    <submittedName>
        <fullName evidence="3">Uncharacterized protein</fullName>
    </submittedName>
</protein>
<feature type="compositionally biased region" description="Low complexity" evidence="1">
    <location>
        <begin position="71"/>
        <end position="82"/>
    </location>
</feature>
<evidence type="ECO:0000313" key="4">
    <source>
        <dbReference type="Proteomes" id="UP000190460"/>
    </source>
</evidence>
<organism evidence="3 4">
    <name type="scientific">Thiothrix eikelboomii</name>
    <dbReference type="NCBI Taxonomy" id="92487"/>
    <lineage>
        <taxon>Bacteria</taxon>
        <taxon>Pseudomonadati</taxon>
        <taxon>Pseudomonadota</taxon>
        <taxon>Gammaproteobacteria</taxon>
        <taxon>Thiotrichales</taxon>
        <taxon>Thiotrichaceae</taxon>
        <taxon>Thiothrix</taxon>
    </lineage>
</organism>
<name>A0A1T4VYE9_9GAMM</name>
<keyword evidence="2" id="KW-0732">Signal</keyword>
<evidence type="ECO:0000313" key="3">
    <source>
        <dbReference type="EMBL" id="SKA69818.1"/>
    </source>
</evidence>
<proteinExistence type="predicted"/>
<feature type="region of interest" description="Disordered" evidence="1">
    <location>
        <begin position="26"/>
        <end position="88"/>
    </location>
</feature>
<feature type="compositionally biased region" description="Low complexity" evidence="1">
    <location>
        <begin position="28"/>
        <end position="52"/>
    </location>
</feature>
<dbReference type="Proteomes" id="UP000190460">
    <property type="component" value="Unassembled WGS sequence"/>
</dbReference>
<reference evidence="3 4" key="1">
    <citation type="submission" date="2017-02" db="EMBL/GenBank/DDBJ databases">
        <authorList>
            <person name="Peterson S.W."/>
        </authorList>
    </citation>
    <scope>NUCLEOTIDE SEQUENCE [LARGE SCALE GENOMIC DNA]</scope>
    <source>
        <strain evidence="3 4">ATCC 49788</strain>
    </source>
</reference>
<dbReference type="EMBL" id="FUYB01000002">
    <property type="protein sequence ID" value="SKA69818.1"/>
    <property type="molecule type" value="Genomic_DNA"/>
</dbReference>
<feature type="signal peptide" evidence="2">
    <location>
        <begin position="1"/>
        <end position="26"/>
    </location>
</feature>
<sequence length="88" mass="8835">MSLPSTLYTLAAIGFFALMASRPAVELPTPTHTNPAATAASDSATESADEPSTTSTNSAAPDAAITPNAPPQTSDPSPSSQPAITNTY</sequence>
<evidence type="ECO:0000256" key="2">
    <source>
        <dbReference type="SAM" id="SignalP"/>
    </source>
</evidence>
<accession>A0A1T4VYE9</accession>
<dbReference type="AlphaFoldDB" id="A0A1T4VYE9"/>